<dbReference type="SUPFAM" id="SSF56801">
    <property type="entry name" value="Acetyl-CoA synthetase-like"/>
    <property type="match status" value="1"/>
</dbReference>
<keyword evidence="3" id="KW-0436">Ligase</keyword>
<name>A0A3D8RQX7_9HELO</name>
<protein>
    <recommendedName>
        <fullName evidence="6">Carrier domain-containing protein</fullName>
    </recommendedName>
</protein>
<dbReference type="SUPFAM" id="SSF52777">
    <property type="entry name" value="CoA-dependent acyltransferases"/>
    <property type="match status" value="3"/>
</dbReference>
<dbReference type="PROSITE" id="PS50075">
    <property type="entry name" value="CARRIER"/>
    <property type="match status" value="1"/>
</dbReference>
<dbReference type="InterPro" id="IPR001242">
    <property type="entry name" value="Condensation_dom"/>
</dbReference>
<evidence type="ECO:0000256" key="2">
    <source>
        <dbReference type="ARBA" id="ARBA00022553"/>
    </source>
</evidence>
<evidence type="ECO:0000256" key="3">
    <source>
        <dbReference type="ARBA" id="ARBA00022598"/>
    </source>
</evidence>
<feature type="region of interest" description="Disordered" evidence="5">
    <location>
        <begin position="117"/>
        <end position="152"/>
    </location>
</feature>
<feature type="domain" description="Carrier" evidence="6">
    <location>
        <begin position="940"/>
        <end position="1016"/>
    </location>
</feature>
<dbReference type="Pfam" id="PF00550">
    <property type="entry name" value="PP-binding"/>
    <property type="match status" value="1"/>
</dbReference>
<dbReference type="InterPro" id="IPR023213">
    <property type="entry name" value="CAT-like_dom_sf"/>
</dbReference>
<dbReference type="InterPro" id="IPR045851">
    <property type="entry name" value="AMP-bd_C_sf"/>
</dbReference>
<dbReference type="GO" id="GO:0016874">
    <property type="term" value="F:ligase activity"/>
    <property type="evidence" value="ECO:0007669"/>
    <property type="project" value="UniProtKB-KW"/>
</dbReference>
<dbReference type="Proteomes" id="UP000256328">
    <property type="component" value="Unassembled WGS sequence"/>
</dbReference>
<evidence type="ECO:0000256" key="5">
    <source>
        <dbReference type="SAM" id="MobiDB-lite"/>
    </source>
</evidence>
<accession>A0A3D8RQX7</accession>
<dbReference type="InterPro" id="IPR009081">
    <property type="entry name" value="PP-bd_ACP"/>
</dbReference>
<dbReference type="PANTHER" id="PTHR45527:SF3">
    <property type="entry name" value="SIDEROPHORE SYNTHETASE (EUROFUNG)"/>
    <property type="match status" value="1"/>
</dbReference>
<dbReference type="Gene3D" id="3.40.50.12780">
    <property type="entry name" value="N-terminal domain of ligase-like"/>
    <property type="match status" value="1"/>
</dbReference>
<comment type="caution">
    <text evidence="7">The sequence shown here is derived from an EMBL/GenBank/DDBJ whole genome shotgun (WGS) entry which is preliminary data.</text>
</comment>
<sequence length="1472" mass="162749">MASSILATISPPEIQHCEEMNGFEKNPKLVTELDDNMHTLIMDPSLPATISQQEIPQQEEMIGLEKDTAFVTEFDKTTGNTVIFPSISEAISQLEIPKHEERNGFEKDPKPATELENKAAMSPELHQSPSLDSLKNPIKLEPTSQENQNDEAAATEYWRAQFVDAEAAHFPPVASLQASSQASHRVVERWIPDLHRLVENTAMMTRVWAAWAILIAAHTNSTDVVFGADLLNTSSGGPQEATAVAARQLVAPVRVVILHEERVEQMLARLEQQMVDIVQHGGLGLQKIRDLSVAAKECCMFQTLLRVQTKDTIDETADRLNGYVNDSCSTQITCSLEEHGIWVRIDLNSVTLSEVRAERILQQLEHVLRQLCAPDTASHLVQDLTMASEGDLRDILTWNSQQFISTDAFADDFISETMRRQPSAQAVNSWDGELTYGELDALSTQLAQHLIGLGIGPEVVVPLFFEKSVWTPVAIIGVMKARGASVMLDVTQPEDRLRMMVGKVSPSIILSSASTMNLATSLFAGAAVIAIDRDFLESLPPLQPEQALQHPRPSDPTNLLYLVFTSGSTGTPKGVSITHANMCSTFTYQAQVISLSTRSRVLDWGSYAFDLSWYTVLQTFYAGAVLCIPRQGYDVSKAIKSLKPNFITCTPTGAGILNDEALRSLETIELVGEVANTALIARVQGGPVLRNSYGPCECTTLACVSNDGFRNATHIGHGFGARTWIVHPSGKHIALVGSVGELWLEGPIVGRGYYNDQERTQQSFIDNPSWMIAEGPEEVTRRAYRTGDLVRYEEDGSLTFMGRKDLQIKIHGQRLELGEVEYYIRQVLDEVNLLAEVVVETFLPQDSERPVVVAFIAPAGWMKEVLDAAVPELTKGLSERLAKKVPSFMIPSMYIPIASVPLTTTNKTDRKLLRELGARVMVERSAGVQQQPHVLLEKRPPKTAAEKHLRRLWASTLGIDEEKISADDSFVSLGGDSLSALRLVAVADEEGLAFSMADVFRQPVLSDLALKMVATDEPRDGDAVLPFSMLPGDSPGDFVEQHILPQIPYDRDIIQDVYCVAHIQGRLLLNEPTTNVIRPSNFYFMDFAGTVDIQRLEGNLAALVNHFDILRTLFVKVEGSIYQVVLKTWQVPIELQEVTQDIDTATTQVWKDDHDNSQLQLGRPLLQFFILRCSDVARVFIKFHHAQCDAIGLRHLISAFNALSRGETLSSVPHFSTYIHYATQRNRKAVYSYWESVLRGSTMTSIDSPLKPLEDKAPTELIISGKKTLHIPSGVNLTSFTAPTIFTAACALMLTKMTGSRDIVFGKVVSGRHSLPSDCQMVVGPCINVIPVRFKLDDDGDSEKLLQSAHDQYLDAIPYEAVGIDQIITNCTDWLDTNEFWFVAGYRTNDPPDVDMGDSQVPWKIYERPLLVSQAPGFAVEVTAVADGDLLHINLDASSQACDEQMVEVMIGEICAAIMTFSRSVLQSEDTV</sequence>
<dbReference type="GO" id="GO:0043041">
    <property type="term" value="P:amino acid activation for nonribosomal peptide biosynthetic process"/>
    <property type="evidence" value="ECO:0007669"/>
    <property type="project" value="TreeGrafter"/>
</dbReference>
<evidence type="ECO:0000313" key="8">
    <source>
        <dbReference type="Proteomes" id="UP000256328"/>
    </source>
</evidence>
<comment type="similarity">
    <text evidence="4">Belongs to the NRP synthetase family.</text>
</comment>
<dbReference type="Gene3D" id="3.30.300.30">
    <property type="match status" value="1"/>
</dbReference>
<proteinExistence type="inferred from homology"/>
<dbReference type="FunFam" id="1.10.1200.10:FF:000005">
    <property type="entry name" value="Nonribosomal peptide synthetase 1"/>
    <property type="match status" value="1"/>
</dbReference>
<keyword evidence="2" id="KW-0597">Phosphoprotein</keyword>
<keyword evidence="8" id="KW-1185">Reference proteome</keyword>
<evidence type="ECO:0000256" key="4">
    <source>
        <dbReference type="ARBA" id="ARBA00029454"/>
    </source>
</evidence>
<evidence type="ECO:0000256" key="1">
    <source>
        <dbReference type="ARBA" id="ARBA00022450"/>
    </source>
</evidence>
<dbReference type="InterPro" id="IPR036736">
    <property type="entry name" value="ACP-like_sf"/>
</dbReference>
<dbReference type="PROSITE" id="PS00455">
    <property type="entry name" value="AMP_BINDING"/>
    <property type="match status" value="1"/>
</dbReference>
<dbReference type="GO" id="GO:0031177">
    <property type="term" value="F:phosphopantetheine binding"/>
    <property type="evidence" value="ECO:0007669"/>
    <property type="project" value="TreeGrafter"/>
</dbReference>
<dbReference type="SUPFAM" id="SSF47336">
    <property type="entry name" value="ACP-like"/>
    <property type="match status" value="1"/>
</dbReference>
<organism evidence="7 8">
    <name type="scientific">Coleophoma crateriformis</name>
    <dbReference type="NCBI Taxonomy" id="565419"/>
    <lineage>
        <taxon>Eukaryota</taxon>
        <taxon>Fungi</taxon>
        <taxon>Dikarya</taxon>
        <taxon>Ascomycota</taxon>
        <taxon>Pezizomycotina</taxon>
        <taxon>Leotiomycetes</taxon>
        <taxon>Helotiales</taxon>
        <taxon>Dermateaceae</taxon>
        <taxon>Coleophoma</taxon>
    </lineage>
</organism>
<evidence type="ECO:0000313" key="7">
    <source>
        <dbReference type="EMBL" id="RDW76201.1"/>
    </source>
</evidence>
<reference evidence="7 8" key="1">
    <citation type="journal article" date="2018" name="IMA Fungus">
        <title>IMA Genome-F 9: Draft genome sequence of Annulohypoxylon stygium, Aspergillus mulundensis, Berkeleyomyces basicola (syn. Thielaviopsis basicola), Ceratocystis smalleyi, two Cercospora beticola strains, Coleophoma cylindrospora, Fusarium fracticaudum, Phialophora cf. hyalina, and Morchella septimelata.</title>
        <authorList>
            <person name="Wingfield B.D."/>
            <person name="Bills G.F."/>
            <person name="Dong Y."/>
            <person name="Huang W."/>
            <person name="Nel W.J."/>
            <person name="Swalarsk-Parry B.S."/>
            <person name="Vaghefi N."/>
            <person name="Wilken P.M."/>
            <person name="An Z."/>
            <person name="de Beer Z.W."/>
            <person name="De Vos L."/>
            <person name="Chen L."/>
            <person name="Duong T.A."/>
            <person name="Gao Y."/>
            <person name="Hammerbacher A."/>
            <person name="Kikkert J.R."/>
            <person name="Li Y."/>
            <person name="Li H."/>
            <person name="Li K."/>
            <person name="Li Q."/>
            <person name="Liu X."/>
            <person name="Ma X."/>
            <person name="Naidoo K."/>
            <person name="Pethybridge S.J."/>
            <person name="Sun J."/>
            <person name="Steenkamp E.T."/>
            <person name="van der Nest M.A."/>
            <person name="van Wyk S."/>
            <person name="Wingfield M.J."/>
            <person name="Xiong C."/>
            <person name="Yue Q."/>
            <person name="Zhang X."/>
        </authorList>
    </citation>
    <scope>NUCLEOTIDE SEQUENCE [LARGE SCALE GENOMIC DNA]</scope>
    <source>
        <strain evidence="7 8">BP5796</strain>
    </source>
</reference>
<dbReference type="Gene3D" id="1.10.1200.10">
    <property type="entry name" value="ACP-like"/>
    <property type="match status" value="1"/>
</dbReference>
<dbReference type="OrthoDB" id="416786at2759"/>
<dbReference type="EMBL" id="PDLN01000009">
    <property type="protein sequence ID" value="RDW76201.1"/>
    <property type="molecule type" value="Genomic_DNA"/>
</dbReference>
<dbReference type="Pfam" id="PF00501">
    <property type="entry name" value="AMP-binding"/>
    <property type="match status" value="1"/>
</dbReference>
<dbReference type="InterPro" id="IPR020845">
    <property type="entry name" value="AMP-binding_CS"/>
</dbReference>
<dbReference type="Pfam" id="PF00668">
    <property type="entry name" value="Condensation"/>
    <property type="match status" value="1"/>
</dbReference>
<keyword evidence="1" id="KW-0596">Phosphopantetheine</keyword>
<dbReference type="InterPro" id="IPR042099">
    <property type="entry name" value="ANL_N_sf"/>
</dbReference>
<dbReference type="Gene3D" id="3.30.559.30">
    <property type="entry name" value="Nonribosomal peptide synthetase, condensation domain"/>
    <property type="match status" value="2"/>
</dbReference>
<dbReference type="CDD" id="cd05918">
    <property type="entry name" value="A_NRPS_SidN3_like"/>
    <property type="match status" value="1"/>
</dbReference>
<dbReference type="InterPro" id="IPR000873">
    <property type="entry name" value="AMP-dep_synth/lig_dom"/>
</dbReference>
<dbReference type="GO" id="GO:0005737">
    <property type="term" value="C:cytoplasm"/>
    <property type="evidence" value="ECO:0007669"/>
    <property type="project" value="TreeGrafter"/>
</dbReference>
<dbReference type="Gene3D" id="3.30.559.10">
    <property type="entry name" value="Chloramphenicol acetyltransferase-like domain"/>
    <property type="match status" value="1"/>
</dbReference>
<evidence type="ECO:0000259" key="6">
    <source>
        <dbReference type="PROSITE" id="PS50075"/>
    </source>
</evidence>
<dbReference type="GO" id="GO:0044550">
    <property type="term" value="P:secondary metabolite biosynthetic process"/>
    <property type="evidence" value="ECO:0007669"/>
    <property type="project" value="TreeGrafter"/>
</dbReference>
<dbReference type="PANTHER" id="PTHR45527">
    <property type="entry name" value="NONRIBOSOMAL PEPTIDE SYNTHETASE"/>
    <property type="match status" value="1"/>
</dbReference>
<gene>
    <name evidence="7" type="ORF">BP5796_07022</name>
</gene>